<keyword evidence="9" id="KW-1185">Reference proteome</keyword>
<dbReference type="InterPro" id="IPR001680">
    <property type="entry name" value="WD40_rpt"/>
</dbReference>
<dbReference type="PANTHER" id="PTHR32215:SF0">
    <property type="entry name" value="CILIA- AND FLAGELLA-ASSOCIATED PROTEIN 57"/>
    <property type="match status" value="1"/>
</dbReference>
<dbReference type="SUPFAM" id="SSF50978">
    <property type="entry name" value="WD40 repeat-like"/>
    <property type="match status" value="2"/>
</dbReference>
<proteinExistence type="predicted"/>
<dbReference type="InterPro" id="IPR015943">
    <property type="entry name" value="WD40/YVTN_repeat-like_dom_sf"/>
</dbReference>
<dbReference type="InterPro" id="IPR052993">
    <property type="entry name" value="CFA-57"/>
</dbReference>
<dbReference type="Pfam" id="PF23414">
    <property type="entry name" value="Beta-prop_EML_2"/>
    <property type="match status" value="1"/>
</dbReference>
<dbReference type="STRING" id="905079.L1IRL9"/>
<dbReference type="OMA" id="PRWETNI"/>
<dbReference type="Gene3D" id="2.130.10.10">
    <property type="entry name" value="YVTN repeat-like/Quinoprotein amine dehydrogenase"/>
    <property type="match status" value="3"/>
</dbReference>
<dbReference type="RefSeq" id="XP_005825858.1">
    <property type="nucleotide sequence ID" value="XM_005825801.1"/>
</dbReference>
<dbReference type="FunFam" id="2.130.10.10:FF:000271">
    <property type="entry name" value="cilia- and flagella-associated protein 57"/>
    <property type="match status" value="1"/>
</dbReference>
<name>L1IRL9_GUITC</name>
<dbReference type="OrthoDB" id="10251741at2759"/>
<dbReference type="GeneID" id="17295662"/>
<dbReference type="PaxDb" id="55529-EKX38878"/>
<evidence type="ECO:0000256" key="4">
    <source>
        <dbReference type="SAM" id="Coils"/>
    </source>
</evidence>
<protein>
    <submittedName>
        <fullName evidence="7 8">Uncharacterized protein</fullName>
    </submittedName>
</protein>
<dbReference type="InterPro" id="IPR036322">
    <property type="entry name" value="WD40_repeat_dom_sf"/>
</dbReference>
<dbReference type="PROSITE" id="PS50082">
    <property type="entry name" value="WD_REPEATS_2"/>
    <property type="match status" value="2"/>
</dbReference>
<accession>L1IRL9</accession>
<dbReference type="InterPro" id="IPR056296">
    <property type="entry name" value="Cfap43_N"/>
</dbReference>
<evidence type="ECO:0000313" key="9">
    <source>
        <dbReference type="Proteomes" id="UP000011087"/>
    </source>
</evidence>
<feature type="coiled-coil region" evidence="4">
    <location>
        <begin position="685"/>
        <end position="828"/>
    </location>
</feature>
<dbReference type="KEGG" id="gtt:GUITHDRAFT_76799"/>
<dbReference type="EnsemblProtists" id="EKX38878">
    <property type="protein sequence ID" value="EKX38878"/>
    <property type="gene ID" value="GUITHDRAFT_76799"/>
</dbReference>
<dbReference type="AlphaFoldDB" id="L1IRL9"/>
<organism evidence="7">
    <name type="scientific">Guillardia theta (strain CCMP2712)</name>
    <name type="common">Cryptophyte</name>
    <dbReference type="NCBI Taxonomy" id="905079"/>
    <lineage>
        <taxon>Eukaryota</taxon>
        <taxon>Cryptophyceae</taxon>
        <taxon>Pyrenomonadales</taxon>
        <taxon>Geminigeraceae</taxon>
        <taxon>Guillardia</taxon>
    </lineage>
</organism>
<reference evidence="7 9" key="1">
    <citation type="journal article" date="2012" name="Nature">
        <title>Algal genomes reveal evolutionary mosaicism and the fate of nucleomorphs.</title>
        <authorList>
            <consortium name="DOE Joint Genome Institute"/>
            <person name="Curtis B.A."/>
            <person name="Tanifuji G."/>
            <person name="Burki F."/>
            <person name="Gruber A."/>
            <person name="Irimia M."/>
            <person name="Maruyama S."/>
            <person name="Arias M.C."/>
            <person name="Ball S.G."/>
            <person name="Gile G.H."/>
            <person name="Hirakawa Y."/>
            <person name="Hopkins J.F."/>
            <person name="Kuo A."/>
            <person name="Rensing S.A."/>
            <person name="Schmutz J."/>
            <person name="Symeonidi A."/>
            <person name="Elias M."/>
            <person name="Eveleigh R.J."/>
            <person name="Herman E.K."/>
            <person name="Klute M.J."/>
            <person name="Nakayama T."/>
            <person name="Obornik M."/>
            <person name="Reyes-Prieto A."/>
            <person name="Armbrust E.V."/>
            <person name="Aves S.J."/>
            <person name="Beiko R.G."/>
            <person name="Coutinho P."/>
            <person name="Dacks J.B."/>
            <person name="Durnford D.G."/>
            <person name="Fast N.M."/>
            <person name="Green B.R."/>
            <person name="Grisdale C.J."/>
            <person name="Hempel F."/>
            <person name="Henrissat B."/>
            <person name="Hoppner M.P."/>
            <person name="Ishida K."/>
            <person name="Kim E."/>
            <person name="Koreny L."/>
            <person name="Kroth P.G."/>
            <person name="Liu Y."/>
            <person name="Malik S.B."/>
            <person name="Maier U.G."/>
            <person name="McRose D."/>
            <person name="Mock T."/>
            <person name="Neilson J.A."/>
            <person name="Onodera N.T."/>
            <person name="Poole A.M."/>
            <person name="Pritham E.J."/>
            <person name="Richards T.A."/>
            <person name="Rocap G."/>
            <person name="Roy S.W."/>
            <person name="Sarai C."/>
            <person name="Schaack S."/>
            <person name="Shirato S."/>
            <person name="Slamovits C.H."/>
            <person name="Spencer D.F."/>
            <person name="Suzuki S."/>
            <person name="Worden A.Z."/>
            <person name="Zauner S."/>
            <person name="Barry K."/>
            <person name="Bell C."/>
            <person name="Bharti A.K."/>
            <person name="Crow J.A."/>
            <person name="Grimwood J."/>
            <person name="Kramer R."/>
            <person name="Lindquist E."/>
            <person name="Lucas S."/>
            <person name="Salamov A."/>
            <person name="McFadden G.I."/>
            <person name="Lane C.E."/>
            <person name="Keeling P.J."/>
            <person name="Gray M.W."/>
            <person name="Grigoriev I.V."/>
            <person name="Archibald J.M."/>
        </authorList>
    </citation>
    <scope>NUCLEOTIDE SEQUENCE</scope>
    <source>
        <strain evidence="7 9">CCMP2712</strain>
    </source>
</reference>
<feature type="domain" description="Cfap43 N-terminal" evidence="5">
    <location>
        <begin position="20"/>
        <end position="270"/>
    </location>
</feature>
<feature type="non-terminal residue" evidence="7">
    <location>
        <position position="849"/>
    </location>
</feature>
<dbReference type="EMBL" id="JH993044">
    <property type="protein sequence ID" value="EKX38878.1"/>
    <property type="molecule type" value="Genomic_DNA"/>
</dbReference>
<keyword evidence="1 3" id="KW-0853">WD repeat</keyword>
<sequence>MAALLLRHYFGIKGDVREPVCYVDEQTVLYAVGHNVCIFNLEQRIQRFLPGTDKTEEITALAVSPNKKFVAVAERHDEGVITIFDLHTLRRRRLLTATGSNSKEFVSLCFSPDSKLLMAQGGAPEWNLTIWTWETAKPLATVKTAVSPNSVMYQCSFNPSDNHLIAVTGNGVFKLFKLTESNLKLLQSPLGKREAQNYLCHSWVSEERLVVGTDTGDLLVVEGGELKGFIARSPADSNSIESIVGFSKGIVTGSDDGNLAIYDKTEDKDMYRRSKVFSIDNNAVKIRHLTVSHTEEQLLCATENNQLFSFALSNVDIMKPEEKNIDFLATSFHAGQVTGVDTCIRKPLVATCGLDKSVRIWNYMDKTLDLTKFFNEEAHSIAFHPSGLHILVGFSDKMRLMNIVMDDIRPFKEFAIKACRECKFSNGGHMFAAVNGNTINIFATYTCENLGNLRGHNGKVRSLCWSADDTMLTSCGMDGACYEWNLKDYKRIGENVLKSCNYTSCVCTPDGRTTFAVGSDKKIKEISESNIAKEFEAGGQLMTQVCLSHSGRMLFTGGEDGTVQSWKFPLSSEYQEFLCHSRAITRMCITYDDSHLFSVSEDGSLLILDVRDKEVRGSKKEKEILPFSEEILVTKSDLEEKTAHMVDLKNKVDELHTHTQYTIRLKEKEAKDKLTQLTEKYSSELEGEKARCESLITEKSEMEMEYEEKIKNIEERHAAAVQQMEAQYQQKIMAEVERYRQLSDEKELLNERWDEQNSLLVESHERLVQELTDEYEYKLQEEQLALQRVRDEKEELMRELEETRKQVEEDADQEIEELKDKYESKLGAEREQHLRLKGENGIMRKKFHA</sequence>
<evidence type="ECO:0000313" key="7">
    <source>
        <dbReference type="EMBL" id="EKX38878.1"/>
    </source>
</evidence>
<evidence type="ECO:0000256" key="1">
    <source>
        <dbReference type="ARBA" id="ARBA00022574"/>
    </source>
</evidence>
<dbReference type="Pfam" id="PF23185">
    <property type="entry name" value="CFAP43_N"/>
    <property type="match status" value="1"/>
</dbReference>
<dbReference type="Proteomes" id="UP000011087">
    <property type="component" value="Unassembled WGS sequence"/>
</dbReference>
<dbReference type="PANTHER" id="PTHR32215">
    <property type="entry name" value="CILIA- AND FLAGELLA-ASSOCIATED PROTEIN 57"/>
    <property type="match status" value="1"/>
</dbReference>
<keyword evidence="2" id="KW-0677">Repeat</keyword>
<reference evidence="8" key="3">
    <citation type="submission" date="2016-03" db="UniProtKB">
        <authorList>
            <consortium name="EnsemblProtists"/>
        </authorList>
    </citation>
    <scope>IDENTIFICATION</scope>
</reference>
<gene>
    <name evidence="7" type="ORF">GUITHDRAFT_76799</name>
</gene>
<feature type="repeat" description="WD" evidence="3">
    <location>
        <begin position="330"/>
        <end position="362"/>
    </location>
</feature>
<evidence type="ECO:0000313" key="8">
    <source>
        <dbReference type="EnsemblProtists" id="EKX38878"/>
    </source>
</evidence>
<evidence type="ECO:0000259" key="6">
    <source>
        <dbReference type="Pfam" id="PF23414"/>
    </source>
</evidence>
<dbReference type="SMART" id="SM00320">
    <property type="entry name" value="WD40"/>
    <property type="match status" value="10"/>
</dbReference>
<keyword evidence="4" id="KW-0175">Coiled coil</keyword>
<evidence type="ECO:0000256" key="3">
    <source>
        <dbReference type="PROSITE-ProRule" id="PRU00221"/>
    </source>
</evidence>
<reference evidence="9" key="2">
    <citation type="submission" date="2012-11" db="EMBL/GenBank/DDBJ databases">
        <authorList>
            <person name="Kuo A."/>
            <person name="Curtis B.A."/>
            <person name="Tanifuji G."/>
            <person name="Burki F."/>
            <person name="Gruber A."/>
            <person name="Irimia M."/>
            <person name="Maruyama S."/>
            <person name="Arias M.C."/>
            <person name="Ball S.G."/>
            <person name="Gile G.H."/>
            <person name="Hirakawa Y."/>
            <person name="Hopkins J.F."/>
            <person name="Rensing S.A."/>
            <person name="Schmutz J."/>
            <person name="Symeonidi A."/>
            <person name="Elias M."/>
            <person name="Eveleigh R.J."/>
            <person name="Herman E.K."/>
            <person name="Klute M.J."/>
            <person name="Nakayama T."/>
            <person name="Obornik M."/>
            <person name="Reyes-Prieto A."/>
            <person name="Armbrust E.V."/>
            <person name="Aves S.J."/>
            <person name="Beiko R.G."/>
            <person name="Coutinho P."/>
            <person name="Dacks J.B."/>
            <person name="Durnford D.G."/>
            <person name="Fast N.M."/>
            <person name="Green B.R."/>
            <person name="Grisdale C."/>
            <person name="Hempe F."/>
            <person name="Henrissat B."/>
            <person name="Hoppner M.P."/>
            <person name="Ishida K.-I."/>
            <person name="Kim E."/>
            <person name="Koreny L."/>
            <person name="Kroth P.G."/>
            <person name="Liu Y."/>
            <person name="Malik S.-B."/>
            <person name="Maier U.G."/>
            <person name="McRose D."/>
            <person name="Mock T."/>
            <person name="Neilson J.A."/>
            <person name="Onodera N.T."/>
            <person name="Poole A.M."/>
            <person name="Pritham E.J."/>
            <person name="Richards T.A."/>
            <person name="Rocap G."/>
            <person name="Roy S.W."/>
            <person name="Sarai C."/>
            <person name="Schaack S."/>
            <person name="Shirato S."/>
            <person name="Slamovits C.H."/>
            <person name="Spencer D.F."/>
            <person name="Suzuki S."/>
            <person name="Worden A.Z."/>
            <person name="Zauner S."/>
            <person name="Barry K."/>
            <person name="Bell C."/>
            <person name="Bharti A.K."/>
            <person name="Crow J.A."/>
            <person name="Grimwood J."/>
            <person name="Kramer R."/>
            <person name="Lindquist E."/>
            <person name="Lucas S."/>
            <person name="Salamov A."/>
            <person name="McFadden G.I."/>
            <person name="Lane C.E."/>
            <person name="Keeling P.J."/>
            <person name="Gray M.W."/>
            <person name="Grigoriev I.V."/>
            <person name="Archibald J.M."/>
        </authorList>
    </citation>
    <scope>NUCLEOTIDE SEQUENCE</scope>
    <source>
        <strain evidence="9">CCMP2712</strain>
    </source>
</reference>
<feature type="repeat" description="WD" evidence="3">
    <location>
        <begin position="453"/>
        <end position="494"/>
    </location>
</feature>
<feature type="domain" description="EML-like second beta-propeller" evidence="6">
    <location>
        <begin position="338"/>
        <end position="604"/>
    </location>
</feature>
<evidence type="ECO:0000259" key="5">
    <source>
        <dbReference type="Pfam" id="PF23185"/>
    </source>
</evidence>
<dbReference type="eggNOG" id="ENOG502QTIS">
    <property type="taxonomic scope" value="Eukaryota"/>
</dbReference>
<dbReference type="PROSITE" id="PS50294">
    <property type="entry name" value="WD_REPEATS_REGION"/>
    <property type="match status" value="1"/>
</dbReference>
<evidence type="ECO:0000256" key="2">
    <source>
        <dbReference type="ARBA" id="ARBA00022737"/>
    </source>
</evidence>
<dbReference type="InterPro" id="IPR055442">
    <property type="entry name" value="Beta-prop_EML-like_2nd"/>
</dbReference>
<dbReference type="HOGENOM" id="CLU_009581_0_0_1"/>